<proteinExistence type="predicted"/>
<name>A0A0G1TQ90_9BACT</name>
<gene>
    <name evidence="1" type="ORF">UX78_C0010G0031</name>
</gene>
<evidence type="ECO:0000313" key="2">
    <source>
        <dbReference type="Proteomes" id="UP000034607"/>
    </source>
</evidence>
<evidence type="ECO:0000313" key="1">
    <source>
        <dbReference type="EMBL" id="KKU56313.1"/>
    </source>
</evidence>
<comment type="caution">
    <text evidence="1">The sequence shown here is derived from an EMBL/GenBank/DDBJ whole genome shotgun (WGS) entry which is preliminary data.</text>
</comment>
<accession>A0A0G1TQ90</accession>
<dbReference type="AlphaFoldDB" id="A0A0G1TQ90"/>
<protein>
    <submittedName>
        <fullName evidence="1">Uncharacterized protein</fullName>
    </submittedName>
</protein>
<dbReference type="Proteomes" id="UP000034607">
    <property type="component" value="Unassembled WGS sequence"/>
</dbReference>
<dbReference type="EMBL" id="LCNM01000010">
    <property type="protein sequence ID" value="KKU56313.1"/>
    <property type="molecule type" value="Genomic_DNA"/>
</dbReference>
<organism evidence="1 2">
    <name type="scientific">Candidatus Amesbacteria bacterium GW2011_GWA2_47_11</name>
    <dbReference type="NCBI Taxonomy" id="1618357"/>
    <lineage>
        <taxon>Bacteria</taxon>
        <taxon>Candidatus Amesiibacteriota</taxon>
    </lineage>
</organism>
<sequence>MKIKFKNDSFKKARGGYSRLLDITCAKCGEHLLLYQKDGPGILKRMYLDRIYESELYAGLDKLALVKVPKLVCLSCKELLGVPYIYEKENRLAFRLFVGSVKKKIVKSR</sequence>
<reference evidence="1 2" key="1">
    <citation type="journal article" date="2015" name="Nature">
        <title>rRNA introns, odd ribosomes, and small enigmatic genomes across a large radiation of phyla.</title>
        <authorList>
            <person name="Brown C.T."/>
            <person name="Hug L.A."/>
            <person name="Thomas B.C."/>
            <person name="Sharon I."/>
            <person name="Castelle C.J."/>
            <person name="Singh A."/>
            <person name="Wilkins M.J."/>
            <person name="Williams K.H."/>
            <person name="Banfield J.F."/>
        </authorList>
    </citation>
    <scope>NUCLEOTIDE SEQUENCE [LARGE SCALE GENOMIC DNA]</scope>
</reference>